<evidence type="ECO:0000313" key="1">
    <source>
        <dbReference type="EMBL" id="EMF81131.1"/>
    </source>
</evidence>
<organism evidence="1 2">
    <name type="scientific">Leptospira weilii serovar Topaz str. LT2116</name>
    <dbReference type="NCBI Taxonomy" id="1088540"/>
    <lineage>
        <taxon>Bacteria</taxon>
        <taxon>Pseudomonadati</taxon>
        <taxon>Spirochaetota</taxon>
        <taxon>Spirochaetia</taxon>
        <taxon>Leptospirales</taxon>
        <taxon>Leptospiraceae</taxon>
        <taxon>Leptospira</taxon>
    </lineage>
</organism>
<dbReference type="Proteomes" id="UP000011770">
    <property type="component" value="Unassembled WGS sequence"/>
</dbReference>
<comment type="caution">
    <text evidence="1">The sequence shown here is derived from an EMBL/GenBank/DDBJ whole genome shotgun (WGS) entry which is preliminary data.</text>
</comment>
<dbReference type="AlphaFoldDB" id="M3GW71"/>
<protein>
    <submittedName>
        <fullName evidence="1">Uncharacterized protein</fullName>
    </submittedName>
</protein>
<proteinExistence type="predicted"/>
<accession>M3GW71</accession>
<evidence type="ECO:0000313" key="2">
    <source>
        <dbReference type="Proteomes" id="UP000011770"/>
    </source>
</evidence>
<reference evidence="1 2" key="1">
    <citation type="submission" date="2013-01" db="EMBL/GenBank/DDBJ databases">
        <authorList>
            <person name="Harkins D.M."/>
            <person name="Durkin A.S."/>
            <person name="Brinkac L.M."/>
            <person name="Haft D.H."/>
            <person name="Selengut J.D."/>
            <person name="Sanka R."/>
            <person name="DePew J."/>
            <person name="Purushe J."/>
            <person name="Tulsiani S.M."/>
            <person name="Graham G.C."/>
            <person name="Burns M.-A."/>
            <person name="Dohnt M.F."/>
            <person name="Smythe L.D."/>
            <person name="McKay D.B."/>
            <person name="Craig S.B."/>
            <person name="Vinetz J.M."/>
            <person name="Sutton G.G."/>
            <person name="Nierman W.C."/>
            <person name="Fouts D.E."/>
        </authorList>
    </citation>
    <scope>NUCLEOTIDE SEQUENCE [LARGE SCALE GENOMIC DNA]</scope>
    <source>
        <strain evidence="1 2">LT2116</strain>
    </source>
</reference>
<gene>
    <name evidence="1" type="ORF">LEP1GSC188_3589</name>
</gene>
<dbReference type="EMBL" id="AHOR02000040">
    <property type="protein sequence ID" value="EMF81131.1"/>
    <property type="molecule type" value="Genomic_DNA"/>
</dbReference>
<name>M3GW71_9LEPT</name>
<sequence>MSSFEEKRERVPDPLDLIRISADRYNYSYVLEQIFRRKK</sequence>